<name>A0ACC2QQ80_9NEOP</name>
<gene>
    <name evidence="1" type="ORF">PYW08_003085</name>
</gene>
<proteinExistence type="predicted"/>
<accession>A0ACC2QQ80</accession>
<dbReference type="EMBL" id="CM056790">
    <property type="protein sequence ID" value="KAJ8723173.1"/>
    <property type="molecule type" value="Genomic_DNA"/>
</dbReference>
<evidence type="ECO:0000313" key="2">
    <source>
        <dbReference type="Proteomes" id="UP001231649"/>
    </source>
</evidence>
<comment type="caution">
    <text evidence="1">The sequence shown here is derived from an EMBL/GenBank/DDBJ whole genome shotgun (WGS) entry which is preliminary data.</text>
</comment>
<evidence type="ECO:0000313" key="1">
    <source>
        <dbReference type="EMBL" id="KAJ8723173.1"/>
    </source>
</evidence>
<sequence>MVVFHIFQDIIDTLPQSEFFSLPTFKENPLKIEFTEVSEEIAQRASTTYYNGLGPPLPFASSEVYNAVILLWRRLTALEGDCKAVYEVTFHVEGFNFKAGDTIGVIPHNDESDVDLIISHLNLDATADLPYTLTFDNSIKGSKIPPHVPVKSTIRHVLTQCVDLRSLLKKAFLLALSKYTKNNKERKLLEYLCSKEGTAAYSTHILEKSICILDIFTNLKSCKPPIEVLLAHLPRLLPRPYSIVNSGLKDDKVIKICFSVMKTNNNRKGLTTGWLESLILNEDLSLENGIKNLTISSDKHIVKETIPIFLRKNVNMFCLPTNLETPLILIGPGTGVSPFIGFLEERETLKESNPDIKLGVVWLFFGCRNPELDFIYEEELNGFLSRGTLNKLFTAFSRVEGHETKYIQDAITQNGEEVTHLINDGATVFICGDLKTMAAEIKEILVKCFMDHHNMTVEDAQNKIFEMQKDKRYVVDAWS</sequence>
<dbReference type="Proteomes" id="UP001231649">
    <property type="component" value="Chromosome 14"/>
</dbReference>
<organism evidence="1 2">
    <name type="scientific">Mythimna loreyi</name>
    <dbReference type="NCBI Taxonomy" id="667449"/>
    <lineage>
        <taxon>Eukaryota</taxon>
        <taxon>Metazoa</taxon>
        <taxon>Ecdysozoa</taxon>
        <taxon>Arthropoda</taxon>
        <taxon>Hexapoda</taxon>
        <taxon>Insecta</taxon>
        <taxon>Pterygota</taxon>
        <taxon>Neoptera</taxon>
        <taxon>Endopterygota</taxon>
        <taxon>Lepidoptera</taxon>
        <taxon>Glossata</taxon>
        <taxon>Ditrysia</taxon>
        <taxon>Noctuoidea</taxon>
        <taxon>Noctuidae</taxon>
        <taxon>Noctuinae</taxon>
        <taxon>Hadenini</taxon>
        <taxon>Mythimna</taxon>
    </lineage>
</organism>
<keyword evidence="2" id="KW-1185">Reference proteome</keyword>
<protein>
    <submittedName>
        <fullName evidence="1">Uncharacterized protein</fullName>
    </submittedName>
</protein>
<reference evidence="1" key="1">
    <citation type="submission" date="2023-03" db="EMBL/GenBank/DDBJ databases">
        <title>Chromosome-level genomes of two armyworms, Mythimna separata and Mythimna loreyi, provide insights into the biosynthesis and reception of sex pheromones.</title>
        <authorList>
            <person name="Zhao H."/>
        </authorList>
    </citation>
    <scope>NUCLEOTIDE SEQUENCE</scope>
    <source>
        <strain evidence="1">BeijingLab</strain>
    </source>
</reference>